<dbReference type="KEGG" id="nnu:104613470"/>
<keyword evidence="1" id="KW-1185">Reference proteome</keyword>
<evidence type="ECO:0000313" key="1">
    <source>
        <dbReference type="Proteomes" id="UP000189703"/>
    </source>
</evidence>
<evidence type="ECO:0000313" key="2">
    <source>
        <dbReference type="RefSeq" id="XP_010279597.1"/>
    </source>
</evidence>
<name>A0A1U8BDS1_NELNU</name>
<organism evidence="1 2">
    <name type="scientific">Nelumbo nucifera</name>
    <name type="common">Sacred lotus</name>
    <dbReference type="NCBI Taxonomy" id="4432"/>
    <lineage>
        <taxon>Eukaryota</taxon>
        <taxon>Viridiplantae</taxon>
        <taxon>Streptophyta</taxon>
        <taxon>Embryophyta</taxon>
        <taxon>Tracheophyta</taxon>
        <taxon>Spermatophyta</taxon>
        <taxon>Magnoliopsida</taxon>
        <taxon>Proteales</taxon>
        <taxon>Nelumbonaceae</taxon>
        <taxon>Nelumbo</taxon>
    </lineage>
</organism>
<dbReference type="PANTHER" id="PTHR31509">
    <property type="entry name" value="BPS1-LIKE PROTEIN"/>
    <property type="match status" value="1"/>
</dbReference>
<dbReference type="Proteomes" id="UP000189703">
    <property type="component" value="Unplaced"/>
</dbReference>
<reference evidence="2" key="1">
    <citation type="submission" date="2025-08" db="UniProtKB">
        <authorList>
            <consortium name="RefSeq"/>
        </authorList>
    </citation>
    <scope>IDENTIFICATION</scope>
</reference>
<dbReference type="OMA" id="WELASME"/>
<dbReference type="STRING" id="4432.A0A1U8BDS1"/>
<dbReference type="AlphaFoldDB" id="A0A1U8BDS1"/>
<proteinExistence type="predicted"/>
<dbReference type="eggNOG" id="ENOG502RHI1">
    <property type="taxonomic scope" value="Eukaryota"/>
</dbReference>
<dbReference type="RefSeq" id="XP_010279597.1">
    <property type="nucleotide sequence ID" value="XM_010281295.1"/>
</dbReference>
<dbReference type="GeneID" id="104613470"/>
<gene>
    <name evidence="2" type="primary">LOC104613470</name>
</gene>
<dbReference type="OrthoDB" id="985898at2759"/>
<accession>A0A1U8BDS1</accession>
<sequence>MVLLIQRLSRSLMPSSKLENHPHHHARKAFSAPLHAFEAEISKGLVQLSLKSNPSSEILTLPWIRQCLHLLPTMNKAFSKLVVDIDYPMNSWELASMEEYLQDSLKLLDLLNSISSSLSHLSRARVAMSYALNLMENSPSVAMKRLEAIQPFSFNKNCRYEEEKEDEGQEKFCSGKEWVIHQALVMMKTVAFSLCGVVTSSLCGDIQSWLEIGKTVGQLGNSSLMSPHLSVSEEMIKSGYVLKEVRDVNEGVVRFFAAAGSGQSKDEEKDLQRRVELLGKLLEGVGEEVDQLFSEVLVGRNDLLNCLGQRKQ</sequence>
<protein>
    <submittedName>
        <fullName evidence="2">Protein BPS1, chloroplastic-like</fullName>
    </submittedName>
</protein>